<gene>
    <name evidence="3" type="ORF">QBC33DRAFT_541018</name>
</gene>
<feature type="compositionally biased region" description="Acidic residues" evidence="1">
    <location>
        <begin position="330"/>
        <end position="341"/>
    </location>
</feature>
<dbReference type="GeneID" id="85311307"/>
<reference evidence="3" key="1">
    <citation type="submission" date="2023-06" db="EMBL/GenBank/DDBJ databases">
        <title>Genome-scale phylogeny and comparative genomics of the fungal order Sordariales.</title>
        <authorList>
            <consortium name="Lawrence Berkeley National Laboratory"/>
            <person name="Hensen N."/>
            <person name="Bonometti L."/>
            <person name="Westerberg I."/>
            <person name="Brannstrom I.O."/>
            <person name="Guillou S."/>
            <person name="Cros-Aarteil S."/>
            <person name="Calhoun S."/>
            <person name="Haridas S."/>
            <person name="Kuo A."/>
            <person name="Mondo S."/>
            <person name="Pangilinan J."/>
            <person name="Riley R."/>
            <person name="Labutti K."/>
            <person name="Andreopoulos B."/>
            <person name="Lipzen A."/>
            <person name="Chen C."/>
            <person name="Yanf M."/>
            <person name="Daum C."/>
            <person name="Ng V."/>
            <person name="Clum A."/>
            <person name="Steindorff A."/>
            <person name="Ohm R."/>
            <person name="Martin F."/>
            <person name="Silar P."/>
            <person name="Natvig D."/>
            <person name="Lalanne C."/>
            <person name="Gautier V."/>
            <person name="Ament-Velasquez S.L."/>
            <person name="Kruys A."/>
            <person name="Hutchinson M.I."/>
            <person name="Powell A.J."/>
            <person name="Barry K."/>
            <person name="Miller A.N."/>
            <person name="Grigoriev I.V."/>
            <person name="Debuchy R."/>
            <person name="Gladieux P."/>
            <person name="Thoren M.H."/>
            <person name="Johannesson H."/>
        </authorList>
    </citation>
    <scope>NUCLEOTIDE SEQUENCE</scope>
    <source>
        <strain evidence="3">8032-3</strain>
    </source>
</reference>
<keyword evidence="2" id="KW-1133">Transmembrane helix</keyword>
<evidence type="ECO:0000256" key="2">
    <source>
        <dbReference type="SAM" id="Phobius"/>
    </source>
</evidence>
<comment type="caution">
    <text evidence="3">The sequence shown here is derived from an EMBL/GenBank/DDBJ whole genome shotgun (WGS) entry which is preliminary data.</text>
</comment>
<name>A0AAJ0BY52_9PEZI</name>
<keyword evidence="2" id="KW-0472">Membrane</keyword>
<feature type="compositionally biased region" description="Low complexity" evidence="1">
    <location>
        <begin position="215"/>
        <end position="228"/>
    </location>
</feature>
<evidence type="ECO:0000313" key="3">
    <source>
        <dbReference type="EMBL" id="KAK1766426.1"/>
    </source>
</evidence>
<feature type="region of interest" description="Disordered" evidence="1">
    <location>
        <begin position="308"/>
        <end position="398"/>
    </location>
</feature>
<evidence type="ECO:0000313" key="4">
    <source>
        <dbReference type="Proteomes" id="UP001244011"/>
    </source>
</evidence>
<proteinExistence type="predicted"/>
<keyword evidence="2" id="KW-0812">Transmembrane</keyword>
<feature type="transmembrane region" description="Helical" evidence="2">
    <location>
        <begin position="127"/>
        <end position="151"/>
    </location>
</feature>
<feature type="region of interest" description="Disordered" evidence="1">
    <location>
        <begin position="212"/>
        <end position="241"/>
    </location>
</feature>
<accession>A0AAJ0BY52</accession>
<dbReference type="RefSeq" id="XP_060282639.1">
    <property type="nucleotide sequence ID" value="XM_060428120.1"/>
</dbReference>
<organism evidence="3 4">
    <name type="scientific">Phialemonium atrogriseum</name>
    <dbReference type="NCBI Taxonomy" id="1093897"/>
    <lineage>
        <taxon>Eukaryota</taxon>
        <taxon>Fungi</taxon>
        <taxon>Dikarya</taxon>
        <taxon>Ascomycota</taxon>
        <taxon>Pezizomycotina</taxon>
        <taxon>Sordariomycetes</taxon>
        <taxon>Sordariomycetidae</taxon>
        <taxon>Cephalothecales</taxon>
        <taxon>Cephalothecaceae</taxon>
        <taxon>Phialemonium</taxon>
    </lineage>
</organism>
<evidence type="ECO:0000256" key="1">
    <source>
        <dbReference type="SAM" id="MobiDB-lite"/>
    </source>
</evidence>
<feature type="transmembrane region" description="Helical" evidence="2">
    <location>
        <begin position="20"/>
        <end position="42"/>
    </location>
</feature>
<dbReference type="Proteomes" id="UP001244011">
    <property type="component" value="Unassembled WGS sequence"/>
</dbReference>
<dbReference type="EMBL" id="MU839011">
    <property type="protein sequence ID" value="KAK1766426.1"/>
    <property type="molecule type" value="Genomic_DNA"/>
</dbReference>
<feature type="transmembrane region" description="Helical" evidence="2">
    <location>
        <begin position="102"/>
        <end position="120"/>
    </location>
</feature>
<feature type="transmembrane region" description="Helical" evidence="2">
    <location>
        <begin position="63"/>
        <end position="82"/>
    </location>
</feature>
<dbReference type="AlphaFoldDB" id="A0AAJ0BY52"/>
<protein>
    <submittedName>
        <fullName evidence="3">Uncharacterized protein</fullName>
    </submittedName>
</protein>
<sequence>MASHRDQAQFERAGWLLKLLIPFWIAQITMLLALIGTFSYRLSQTIRHWEEKDKAGSLPMVELVWECTNVGLSLLTLVLNTVEIAKTVSEALTPFSMVCTHVLKLTCAFATLGLDIFVYIRRSDQNYSIIGLAIDCGLLAATLVTFTYSVITFRRLRRYDDYHLTANVKPYGFRDGGDDTEMGNHVRISATNKRRSVSVTSAYPSVPYASQTGAGLSRSTTITTTTTSGGHGSSEPYSHQRDTLYDGYLHSRRHSSMMMPLGSSNSGGAGLAAVGADFGWGSGAPPAPAGRMVVRSASFVGAGVVHASTPDAGGEVARRDSEHGLVAVPEDGDDDDDDDDETVRGGDDVDGVDGGAQMGRRRAASEEDTRALLGPRGGEDVVPRGDMNHPETTGRGST</sequence>
<keyword evidence="4" id="KW-1185">Reference proteome</keyword>
<feature type="compositionally biased region" description="Basic and acidic residues" evidence="1">
    <location>
        <begin position="377"/>
        <end position="389"/>
    </location>
</feature>